<proteinExistence type="predicted"/>
<name>A0A9D2I4L7_9FIRM</name>
<keyword evidence="1" id="KW-1133">Transmembrane helix</keyword>
<comment type="caution">
    <text evidence="3">The sequence shown here is derived from an EMBL/GenBank/DDBJ whole genome shotgun (WGS) entry which is preliminary data.</text>
</comment>
<keyword evidence="1" id="KW-0812">Transmembrane</keyword>
<dbReference type="Pfam" id="PF08239">
    <property type="entry name" value="SH3_3"/>
    <property type="match status" value="1"/>
</dbReference>
<reference evidence="3" key="1">
    <citation type="journal article" date="2021" name="PeerJ">
        <title>Extensive microbial diversity within the chicken gut microbiome revealed by metagenomics and culture.</title>
        <authorList>
            <person name="Gilroy R."/>
            <person name="Ravi A."/>
            <person name="Getino M."/>
            <person name="Pursley I."/>
            <person name="Horton D.L."/>
            <person name="Alikhan N.F."/>
            <person name="Baker D."/>
            <person name="Gharbi K."/>
            <person name="Hall N."/>
            <person name="Watson M."/>
            <person name="Adriaenssens E.M."/>
            <person name="Foster-Nyarko E."/>
            <person name="Jarju S."/>
            <person name="Secka A."/>
            <person name="Antonio M."/>
            <person name="Oren A."/>
            <person name="Chaudhuri R.R."/>
            <person name="La Ragione R."/>
            <person name="Hildebrand F."/>
            <person name="Pallen M.J."/>
        </authorList>
    </citation>
    <scope>NUCLEOTIDE SEQUENCE</scope>
    <source>
        <strain evidence="3">CHK179-7159</strain>
    </source>
</reference>
<evidence type="ECO:0000259" key="2">
    <source>
        <dbReference type="SMART" id="SM00287"/>
    </source>
</evidence>
<reference evidence="3" key="2">
    <citation type="submission" date="2021-04" db="EMBL/GenBank/DDBJ databases">
        <authorList>
            <person name="Gilroy R."/>
        </authorList>
    </citation>
    <scope>NUCLEOTIDE SEQUENCE</scope>
    <source>
        <strain evidence="3">CHK179-7159</strain>
    </source>
</reference>
<evidence type="ECO:0000313" key="4">
    <source>
        <dbReference type="Proteomes" id="UP000886858"/>
    </source>
</evidence>
<dbReference type="EMBL" id="DWYY01000072">
    <property type="protein sequence ID" value="HJA92810.1"/>
    <property type="molecule type" value="Genomic_DNA"/>
</dbReference>
<accession>A0A9D2I4L7</accession>
<gene>
    <name evidence="3" type="ORF">H9717_06795</name>
</gene>
<protein>
    <submittedName>
        <fullName evidence="3">SH3 domain-containing protein</fullName>
    </submittedName>
</protein>
<dbReference type="SMART" id="SM00287">
    <property type="entry name" value="SH3b"/>
    <property type="match status" value="1"/>
</dbReference>
<evidence type="ECO:0000313" key="3">
    <source>
        <dbReference type="EMBL" id="HJA92810.1"/>
    </source>
</evidence>
<dbReference type="InterPro" id="IPR003646">
    <property type="entry name" value="SH3-like_bac-type"/>
</dbReference>
<evidence type="ECO:0000256" key="1">
    <source>
        <dbReference type="SAM" id="Phobius"/>
    </source>
</evidence>
<feature type="transmembrane region" description="Helical" evidence="1">
    <location>
        <begin position="158"/>
        <end position="179"/>
    </location>
</feature>
<organism evidence="3 4">
    <name type="scientific">Candidatus Eisenbergiella merdipullorum</name>
    <dbReference type="NCBI Taxonomy" id="2838553"/>
    <lineage>
        <taxon>Bacteria</taxon>
        <taxon>Bacillati</taxon>
        <taxon>Bacillota</taxon>
        <taxon>Clostridia</taxon>
        <taxon>Lachnospirales</taxon>
        <taxon>Lachnospiraceae</taxon>
        <taxon>Eisenbergiella</taxon>
    </lineage>
</organism>
<dbReference type="AlphaFoldDB" id="A0A9D2I4L7"/>
<dbReference type="Gene3D" id="2.30.30.40">
    <property type="entry name" value="SH3 Domains"/>
    <property type="match status" value="1"/>
</dbReference>
<dbReference type="Proteomes" id="UP000886858">
    <property type="component" value="Unassembled WGS sequence"/>
</dbReference>
<sequence length="198" mass="21288">MKITVGEKAAAAVISMVLLACCFQVMEGKAQEAENTGEAEQITSAQVTEESGDTSVNLQGSLMMLTEDVGAREEPRESAAVVVELPQGSQLLVTGEDNGWYQIFYQGKTAYVPSDAAVASTEVDQEALDQEMQKAEEEGAAFVESLETQRTAAQRSRIWQIVIIVLIVAVFLTGVVSAVKSSKADKGKETKEKNGHEQ</sequence>
<keyword evidence="1" id="KW-0472">Membrane</keyword>
<feature type="domain" description="SH3b" evidence="2">
    <location>
        <begin position="58"/>
        <end position="120"/>
    </location>
</feature>
<dbReference type="PROSITE" id="PS51257">
    <property type="entry name" value="PROKAR_LIPOPROTEIN"/>
    <property type="match status" value="1"/>
</dbReference>